<keyword evidence="1" id="KW-1133">Transmembrane helix</keyword>
<dbReference type="EMBL" id="BMQQ01000002">
    <property type="protein sequence ID" value="GGT18639.1"/>
    <property type="molecule type" value="Genomic_DNA"/>
</dbReference>
<dbReference type="AlphaFoldDB" id="A0A918LMH4"/>
<dbReference type="Proteomes" id="UP000619486">
    <property type="component" value="Unassembled WGS sequence"/>
</dbReference>
<evidence type="ECO:0000256" key="1">
    <source>
        <dbReference type="SAM" id="Phobius"/>
    </source>
</evidence>
<evidence type="ECO:0000256" key="2">
    <source>
        <dbReference type="SAM" id="SignalP"/>
    </source>
</evidence>
<gene>
    <name evidence="3" type="ORF">GCM10014713_09400</name>
</gene>
<name>A0A918LMH4_9ACTN</name>
<organism evidence="3 4">
    <name type="scientific">Streptomyces purpureus</name>
    <dbReference type="NCBI Taxonomy" id="1951"/>
    <lineage>
        <taxon>Bacteria</taxon>
        <taxon>Bacillati</taxon>
        <taxon>Actinomycetota</taxon>
        <taxon>Actinomycetes</taxon>
        <taxon>Kitasatosporales</taxon>
        <taxon>Streptomycetaceae</taxon>
        <taxon>Streptomyces</taxon>
    </lineage>
</organism>
<evidence type="ECO:0000313" key="4">
    <source>
        <dbReference type="Proteomes" id="UP000619486"/>
    </source>
</evidence>
<keyword evidence="4" id="KW-1185">Reference proteome</keyword>
<keyword evidence="1" id="KW-0812">Transmembrane</keyword>
<comment type="caution">
    <text evidence="3">The sequence shown here is derived from an EMBL/GenBank/DDBJ whole genome shotgun (WGS) entry which is preliminary data.</text>
</comment>
<reference evidence="3" key="2">
    <citation type="submission" date="2020-09" db="EMBL/GenBank/DDBJ databases">
        <authorList>
            <person name="Sun Q."/>
            <person name="Ohkuma M."/>
        </authorList>
    </citation>
    <scope>NUCLEOTIDE SEQUENCE</scope>
    <source>
        <strain evidence="3">JCM 3172</strain>
    </source>
</reference>
<sequence length="253" mass="26213">MLLWVPLLLVACAIAALSCARLCLAAVEAAARPAPPPEPERARALSLAEAAYLSGGPLRVADLTLLSMHRHRRLLLAHTGWVTVVDPRGRDPLERAVLGAIGPEEQCRTAPIRPLVAAADPVRVLADRLVANGLAVPDGGRRSVAGGVRAVRGALALALLLGAAALLTAPQADMASVLGWFTMPVVLTGGCLLIARMEVYPYTRWASPAGQALLGALPPDDPLAVVATRGVRALDDPELLAALTAGRGARPGH</sequence>
<keyword evidence="1" id="KW-0472">Membrane</keyword>
<feature type="signal peptide" evidence="2">
    <location>
        <begin position="1"/>
        <end position="25"/>
    </location>
</feature>
<reference evidence="3" key="1">
    <citation type="journal article" date="2014" name="Int. J. Syst. Evol. Microbiol.">
        <title>Complete genome sequence of Corynebacterium casei LMG S-19264T (=DSM 44701T), isolated from a smear-ripened cheese.</title>
        <authorList>
            <consortium name="US DOE Joint Genome Institute (JGI-PGF)"/>
            <person name="Walter F."/>
            <person name="Albersmeier A."/>
            <person name="Kalinowski J."/>
            <person name="Ruckert C."/>
        </authorList>
    </citation>
    <scope>NUCLEOTIDE SEQUENCE</scope>
    <source>
        <strain evidence="3">JCM 3172</strain>
    </source>
</reference>
<feature type="transmembrane region" description="Helical" evidence="1">
    <location>
        <begin position="175"/>
        <end position="195"/>
    </location>
</feature>
<feature type="transmembrane region" description="Helical" evidence="1">
    <location>
        <begin position="150"/>
        <end position="169"/>
    </location>
</feature>
<accession>A0A918LMH4</accession>
<protein>
    <submittedName>
        <fullName evidence="3">Membrane protein</fullName>
    </submittedName>
</protein>
<keyword evidence="2" id="KW-0732">Signal</keyword>
<feature type="chain" id="PRO_5038031135" evidence="2">
    <location>
        <begin position="26"/>
        <end position="253"/>
    </location>
</feature>
<dbReference type="NCBIfam" id="TIGR04222">
    <property type="entry name" value="near_uncomplex"/>
    <property type="match status" value="1"/>
</dbReference>
<proteinExistence type="predicted"/>
<dbReference type="RefSeq" id="WP_189200024.1">
    <property type="nucleotide sequence ID" value="NZ_BMQQ01000002.1"/>
</dbReference>
<dbReference type="InterPro" id="IPR026467">
    <property type="entry name" value="Ser/Gly_Cys_C_dom"/>
</dbReference>
<evidence type="ECO:0000313" key="3">
    <source>
        <dbReference type="EMBL" id="GGT18639.1"/>
    </source>
</evidence>